<evidence type="ECO:0000313" key="4">
    <source>
        <dbReference type="EMBL" id="KAK0510181.1"/>
    </source>
</evidence>
<gene>
    <name evidence="4" type="ORF">JMJ35_007575</name>
</gene>
<feature type="region of interest" description="Disordered" evidence="1">
    <location>
        <begin position="796"/>
        <end position="815"/>
    </location>
</feature>
<evidence type="ECO:0000256" key="1">
    <source>
        <dbReference type="SAM" id="MobiDB-lite"/>
    </source>
</evidence>
<dbReference type="EMBL" id="JAFEKC020000017">
    <property type="protein sequence ID" value="KAK0510181.1"/>
    <property type="molecule type" value="Genomic_DNA"/>
</dbReference>
<feature type="compositionally biased region" description="Basic and acidic residues" evidence="1">
    <location>
        <begin position="73"/>
        <end position="85"/>
    </location>
</feature>
<feature type="region of interest" description="Disordered" evidence="1">
    <location>
        <begin position="72"/>
        <end position="96"/>
    </location>
</feature>
<dbReference type="Proteomes" id="UP001166286">
    <property type="component" value="Unassembled WGS sequence"/>
</dbReference>
<dbReference type="Pfam" id="PF20776">
    <property type="entry name" value="SLS1_N"/>
    <property type="match status" value="1"/>
</dbReference>
<sequence length="900" mass="101362">MFKFAPLTQEVSVCLRCQLRLSLRKRSRQDVTNRSSTTPQQLRGFAPSRKLGQEQAVLSDDGHLDEGLIGPVRKHDPFGPKREGRAVPSAVSRHTGVKHLHRGHKDTLTFNALGQPAEVLVLDDGRVASGGRSDSVEVRSKRAAEDREINVLSSSDMLDEIDAERGLADSDQVFENIEGIRNSWIAKSKSDPAVFSPAEHAEIASQLGRGFTIRQLAVYLGRADVDKPKDPLDLRYEFSSDVYSRSAWTPGTPSPPQSRAPKLVRPGKDGKTRKNLVYDNLDRQLSAKSMLVERILRQCWQFNVRQDESTEGELDIRLHVTHLDLIINHKRGILKQMSETYGAKIQASRHDRVMRVTSDHDTCLDVLKVIIFILENIRTSEIEPKLLNTNLKTAQYFEPDTPILKQVEQLTNTVIKAKYTANRLENLRIYYLGPDDGDLQDVRRLISHIMRPKPIDEGWLLWCGNVNQAETVPVPIDVGSGLALIHRNQQWSRWCSPNTRKTREVKVERGKSTSSNSLENAKALNTLNKFLAPPQQHHELPSEASPYWQPNIVHSDSVTLGQVVFSGPLAAKRSAPNRAKPEAVKDDQIMSRLSKIRRQFVSSIAGVFRLLQPLGSVTSNPAIAEYIQIHLTPSLGRLPVPMEILPNLEIRIKLDNNTMTTSIEYVRLVHNKHLDFMLPQHTVDLRFIRGSSVYWQTEGSCDPRIQQFIQNSNFNIWGTDRLRTPTELALEIPAHAMRPHKSLPREKVPGATLVDYTFNSLEHRSELLIPIGKAGEWSHLTYTNIEAGKLGGRRDELTLTNPMESGTTLPSNEEPNATAQINSAKNQNPATLLSKLNTLINALENQPENEYLAQAFTRGVEKERTKQARPARRALGRTFGARRLALPRRAPSAVRKRRSR</sequence>
<feature type="compositionally biased region" description="Polar residues" evidence="1">
    <location>
        <begin position="30"/>
        <end position="41"/>
    </location>
</feature>
<name>A0AA39QXE3_9LECA</name>
<feature type="domain" description="SLS1 C-terminal" evidence="3">
    <location>
        <begin position="483"/>
        <end position="806"/>
    </location>
</feature>
<keyword evidence="5" id="KW-1185">Reference proteome</keyword>
<protein>
    <submittedName>
        <fullName evidence="4">Uncharacterized protein</fullName>
    </submittedName>
</protein>
<dbReference type="Pfam" id="PF20778">
    <property type="entry name" value="SLS1_C"/>
    <property type="match status" value="1"/>
</dbReference>
<evidence type="ECO:0000259" key="3">
    <source>
        <dbReference type="Pfam" id="PF20778"/>
    </source>
</evidence>
<evidence type="ECO:0000259" key="2">
    <source>
        <dbReference type="Pfam" id="PF20776"/>
    </source>
</evidence>
<comment type="caution">
    <text evidence="4">The sequence shown here is derived from an EMBL/GenBank/DDBJ whole genome shotgun (WGS) entry which is preliminary data.</text>
</comment>
<dbReference type="InterPro" id="IPR048401">
    <property type="entry name" value="SLS1_C"/>
</dbReference>
<organism evidence="4 5">
    <name type="scientific">Cladonia borealis</name>
    <dbReference type="NCBI Taxonomy" id="184061"/>
    <lineage>
        <taxon>Eukaryota</taxon>
        <taxon>Fungi</taxon>
        <taxon>Dikarya</taxon>
        <taxon>Ascomycota</taxon>
        <taxon>Pezizomycotina</taxon>
        <taxon>Lecanoromycetes</taxon>
        <taxon>OSLEUM clade</taxon>
        <taxon>Lecanoromycetidae</taxon>
        <taxon>Lecanorales</taxon>
        <taxon>Lecanorineae</taxon>
        <taxon>Cladoniaceae</taxon>
        <taxon>Cladonia</taxon>
    </lineage>
</organism>
<feature type="region of interest" description="Disordered" evidence="1">
    <location>
        <begin position="245"/>
        <end position="271"/>
    </location>
</feature>
<dbReference type="InterPro" id="IPR048400">
    <property type="entry name" value="SLS1_N"/>
</dbReference>
<reference evidence="4" key="1">
    <citation type="submission" date="2023-03" db="EMBL/GenBank/DDBJ databases">
        <title>Complete genome of Cladonia borealis.</title>
        <authorList>
            <person name="Park H."/>
        </authorList>
    </citation>
    <scope>NUCLEOTIDE SEQUENCE</scope>
    <source>
        <strain evidence="4">ANT050790</strain>
    </source>
</reference>
<accession>A0AA39QXE3</accession>
<evidence type="ECO:0000313" key="5">
    <source>
        <dbReference type="Proteomes" id="UP001166286"/>
    </source>
</evidence>
<feature type="domain" description="SLS1 N-terminal" evidence="2">
    <location>
        <begin position="168"/>
        <end position="304"/>
    </location>
</feature>
<proteinExistence type="predicted"/>
<dbReference type="AlphaFoldDB" id="A0AA39QXE3"/>
<feature type="compositionally biased region" description="Polar residues" evidence="1">
    <location>
        <begin position="798"/>
        <end position="815"/>
    </location>
</feature>
<feature type="region of interest" description="Disordered" evidence="1">
    <location>
        <begin position="27"/>
        <end position="50"/>
    </location>
</feature>